<name>A0AB39STQ0_9ACTN</name>
<proteinExistence type="predicted"/>
<reference evidence="1" key="1">
    <citation type="submission" date="2024-07" db="EMBL/GenBank/DDBJ databases">
        <authorList>
            <person name="Yu S.T."/>
        </authorList>
    </citation>
    <scope>NUCLEOTIDE SEQUENCE</scope>
    <source>
        <strain evidence="1">R44</strain>
    </source>
</reference>
<evidence type="ECO:0000313" key="1">
    <source>
        <dbReference type="EMBL" id="XDQ69125.1"/>
    </source>
</evidence>
<dbReference type="RefSeq" id="WP_369141868.1">
    <property type="nucleotide sequence ID" value="NZ_CP163444.1"/>
</dbReference>
<protein>
    <submittedName>
        <fullName evidence="1">Uncharacterized protein</fullName>
    </submittedName>
</protein>
<sequence length="179" mass="18596">MTASEITPEEQAELDKALYDALNPLASAIRSRETGLSADRMWDASPVDVALSVLAAWKMMDGEVKRLTERAAATAGSYGASYEQLGAVWGITRQGARKKWPEAVSRPTPATVGKSTLALFGGTAELVQSPSGGWGWTGRGADGASGTAADGAPYATAEEAAAHAGAFLKEHALDIDDQS</sequence>
<gene>
    <name evidence="1" type="ORF">AB5J54_00560</name>
</gene>
<dbReference type="EMBL" id="CP163444">
    <property type="protein sequence ID" value="XDQ69125.1"/>
    <property type="molecule type" value="Genomic_DNA"/>
</dbReference>
<accession>A0AB39STQ0</accession>
<dbReference type="AlphaFoldDB" id="A0AB39STQ0"/>
<organism evidence="1">
    <name type="scientific">Streptomyces sp. R44</name>
    <dbReference type="NCBI Taxonomy" id="3238633"/>
    <lineage>
        <taxon>Bacteria</taxon>
        <taxon>Bacillati</taxon>
        <taxon>Actinomycetota</taxon>
        <taxon>Actinomycetes</taxon>
        <taxon>Kitasatosporales</taxon>
        <taxon>Streptomycetaceae</taxon>
        <taxon>Streptomyces</taxon>
    </lineage>
</organism>